<protein>
    <submittedName>
        <fullName evidence="1">DUF982 domain-containing protein</fullName>
    </submittedName>
</protein>
<proteinExistence type="predicted"/>
<dbReference type="AlphaFoldDB" id="A0AAE3QK10"/>
<dbReference type="InterPro" id="IPR010385">
    <property type="entry name" value="DUF982"/>
</dbReference>
<evidence type="ECO:0000313" key="1">
    <source>
        <dbReference type="EMBL" id="MDI7924619.1"/>
    </source>
</evidence>
<dbReference type="Gene3D" id="6.10.250.730">
    <property type="match status" value="1"/>
</dbReference>
<dbReference type="EMBL" id="JALDYZ010000016">
    <property type="protein sequence ID" value="MDI7924619.1"/>
    <property type="molecule type" value="Genomic_DNA"/>
</dbReference>
<keyword evidence="2" id="KW-1185">Reference proteome</keyword>
<organism evidence="1 2">
    <name type="scientific">Ferirhizobium litorale</name>
    <dbReference type="NCBI Taxonomy" id="2927786"/>
    <lineage>
        <taxon>Bacteria</taxon>
        <taxon>Pseudomonadati</taxon>
        <taxon>Pseudomonadota</taxon>
        <taxon>Alphaproteobacteria</taxon>
        <taxon>Hyphomicrobiales</taxon>
        <taxon>Rhizobiaceae</taxon>
        <taxon>Ferirhizobium</taxon>
    </lineage>
</organism>
<gene>
    <name evidence="1" type="ORF">MRS75_21375</name>
</gene>
<name>A0AAE3QK10_9HYPH</name>
<sequence length="101" mass="11224">MSTIDPKHWSKPVTFRVGPGLTFTVTNTEDAARYLLDRWSGEAGPAHKMARQACLDVLAEGLEPEEARSAFIAACEEAGMEVMPEGFHTRPQPRPKKKKGW</sequence>
<accession>A0AAE3QK10</accession>
<dbReference type="Proteomes" id="UP001161580">
    <property type="component" value="Unassembled WGS sequence"/>
</dbReference>
<dbReference type="Pfam" id="PF06169">
    <property type="entry name" value="DUF982"/>
    <property type="match status" value="1"/>
</dbReference>
<reference evidence="1" key="1">
    <citation type="submission" date="2022-03" db="EMBL/GenBank/DDBJ databases">
        <title>Fererhizobium litorale gen. nov., sp. nov., isolated from sandy sediments of the Sea of Japan seashore.</title>
        <authorList>
            <person name="Romanenko L."/>
            <person name="Kurilenko V."/>
            <person name="Otstavnykh N."/>
            <person name="Svetashev V."/>
            <person name="Tekutyeva L."/>
            <person name="Isaeva M."/>
            <person name="Mikhailov V."/>
        </authorList>
    </citation>
    <scope>NUCLEOTIDE SEQUENCE</scope>
    <source>
        <strain evidence="1">KMM 9576</strain>
    </source>
</reference>
<dbReference type="RefSeq" id="WP_311794692.1">
    <property type="nucleotide sequence ID" value="NZ_JALDYZ010000016.1"/>
</dbReference>
<comment type="caution">
    <text evidence="1">The sequence shown here is derived from an EMBL/GenBank/DDBJ whole genome shotgun (WGS) entry which is preliminary data.</text>
</comment>
<evidence type="ECO:0000313" key="2">
    <source>
        <dbReference type="Proteomes" id="UP001161580"/>
    </source>
</evidence>